<dbReference type="GO" id="GO:0033573">
    <property type="term" value="C:high-affinity iron permease complex"/>
    <property type="evidence" value="ECO:0007669"/>
    <property type="project" value="InterPro"/>
</dbReference>
<feature type="transmembrane region" description="Helical" evidence="6">
    <location>
        <begin position="38"/>
        <end position="59"/>
    </location>
</feature>
<dbReference type="STRING" id="1618446.UV61_C0032G0005"/>
<feature type="transmembrane region" description="Helical" evidence="6">
    <location>
        <begin position="79"/>
        <end position="99"/>
    </location>
</feature>
<accession>A0A0G1CFS9</accession>
<comment type="subcellular location">
    <subcellularLocation>
        <location evidence="1">Membrane</location>
        <topology evidence="1">Multi-pass membrane protein</topology>
    </subcellularLocation>
</comment>
<evidence type="ECO:0000256" key="4">
    <source>
        <dbReference type="ARBA" id="ARBA00022989"/>
    </source>
</evidence>
<gene>
    <name evidence="7" type="ORF">UV61_C0032G0005</name>
</gene>
<feature type="transmembrane region" description="Helical" evidence="6">
    <location>
        <begin position="150"/>
        <end position="171"/>
    </location>
</feature>
<dbReference type="PANTHER" id="PTHR31632:SF2">
    <property type="entry name" value="PLASMA MEMBRANE IRON PERMEASE"/>
    <property type="match status" value="1"/>
</dbReference>
<evidence type="ECO:0000313" key="8">
    <source>
        <dbReference type="Proteomes" id="UP000034050"/>
    </source>
</evidence>
<dbReference type="InterPro" id="IPR004923">
    <property type="entry name" value="FTR1/Fip1/EfeU"/>
</dbReference>
<feature type="transmembrane region" description="Helical" evidence="6">
    <location>
        <begin position="120"/>
        <end position="144"/>
    </location>
</feature>
<organism evidence="7 8">
    <name type="scientific">Candidatus Gottesmanbacteria bacterium GW2011_GWB1_43_11</name>
    <dbReference type="NCBI Taxonomy" id="1618446"/>
    <lineage>
        <taxon>Bacteria</taxon>
        <taxon>Candidatus Gottesmaniibacteriota</taxon>
    </lineage>
</organism>
<feature type="transmembrane region" description="Helical" evidence="6">
    <location>
        <begin position="183"/>
        <end position="202"/>
    </location>
</feature>
<evidence type="ECO:0000256" key="5">
    <source>
        <dbReference type="ARBA" id="ARBA00023136"/>
    </source>
</evidence>
<comment type="caution">
    <text evidence="7">The sequence shown here is derived from an EMBL/GenBank/DDBJ whole genome shotgun (WGS) entry which is preliminary data.</text>
</comment>
<evidence type="ECO:0000256" key="3">
    <source>
        <dbReference type="ARBA" id="ARBA00022692"/>
    </source>
</evidence>
<comment type="similarity">
    <text evidence="2">Belongs to the oxidase-dependent Fe transporter (OFeT) (TC 9.A.10.1) family.</text>
</comment>
<name>A0A0G1CFS9_9BACT</name>
<proteinExistence type="inferred from homology"/>
<dbReference type="GO" id="GO:0015093">
    <property type="term" value="F:ferrous iron transmembrane transporter activity"/>
    <property type="evidence" value="ECO:0007669"/>
    <property type="project" value="TreeGrafter"/>
</dbReference>
<protein>
    <submittedName>
        <fullName evidence="7">Iron permease FTR1</fullName>
    </submittedName>
</protein>
<keyword evidence="4 6" id="KW-1133">Transmembrane helix</keyword>
<evidence type="ECO:0000256" key="1">
    <source>
        <dbReference type="ARBA" id="ARBA00004141"/>
    </source>
</evidence>
<keyword evidence="5 6" id="KW-0472">Membrane</keyword>
<dbReference type="PANTHER" id="PTHR31632">
    <property type="entry name" value="IRON TRANSPORTER FTH1"/>
    <property type="match status" value="1"/>
</dbReference>
<feature type="transmembrane region" description="Helical" evidence="6">
    <location>
        <begin position="245"/>
        <end position="262"/>
    </location>
</feature>
<reference evidence="7 8" key="1">
    <citation type="journal article" date="2015" name="Nature">
        <title>rRNA introns, odd ribosomes, and small enigmatic genomes across a large radiation of phyla.</title>
        <authorList>
            <person name="Brown C.T."/>
            <person name="Hug L.A."/>
            <person name="Thomas B.C."/>
            <person name="Sharon I."/>
            <person name="Castelle C.J."/>
            <person name="Singh A."/>
            <person name="Wilkins M.J."/>
            <person name="Williams K.H."/>
            <person name="Banfield J.F."/>
        </authorList>
    </citation>
    <scope>NUCLEOTIDE SEQUENCE [LARGE SCALE GENOMIC DNA]</scope>
</reference>
<dbReference type="AlphaFoldDB" id="A0A0G1CFS9"/>
<dbReference type="Pfam" id="PF03239">
    <property type="entry name" value="FTR1"/>
    <property type="match status" value="1"/>
</dbReference>
<evidence type="ECO:0000256" key="6">
    <source>
        <dbReference type="SAM" id="Phobius"/>
    </source>
</evidence>
<evidence type="ECO:0000313" key="7">
    <source>
        <dbReference type="EMBL" id="KKS84329.1"/>
    </source>
</evidence>
<dbReference type="EMBL" id="LCFD01000032">
    <property type="protein sequence ID" value="KKS84329.1"/>
    <property type="molecule type" value="Genomic_DNA"/>
</dbReference>
<keyword evidence="3 6" id="KW-0812">Transmembrane</keyword>
<dbReference type="Proteomes" id="UP000034050">
    <property type="component" value="Unassembled WGS sequence"/>
</dbReference>
<sequence length="273" mass="30436">MIPALLITFREVIEATLIVATILGVLTKLKQTQSAKTVWVATLCASIVSVLLLGLGSLFGVKVQELYQGRTEQLFEGTMMLISAVFITWAVFWLHKYFAQQKLALLQKVRSTITAERRRGLFILVFTAVFREGFEIVLFLSTVYLTTKPLAVFSGFAIGLGLALLVSLALFTASLKLPVFRTFELSTFLLVLFAGGLAARGVHEFTKAGLLPEFTKITLSFLPASGHYLGKLIKSVFGWSQQMDQLQLTVYAAYLGFMRWYLFRRKAAVKVEV</sequence>
<evidence type="ECO:0000256" key="2">
    <source>
        <dbReference type="ARBA" id="ARBA00008333"/>
    </source>
</evidence>
<feature type="transmembrane region" description="Helical" evidence="6">
    <location>
        <begin position="6"/>
        <end position="26"/>
    </location>
</feature>